<keyword evidence="2" id="KW-0997">Cell inner membrane</keyword>
<dbReference type="Proteomes" id="UP000295497">
    <property type="component" value="Chromosome"/>
</dbReference>
<evidence type="ECO:0000256" key="3">
    <source>
        <dbReference type="ARBA" id="ARBA00022723"/>
    </source>
</evidence>
<evidence type="ECO:0000256" key="5">
    <source>
        <dbReference type="ARBA" id="ARBA00023211"/>
    </source>
</evidence>
<evidence type="ECO:0000256" key="1">
    <source>
        <dbReference type="ARBA" id="ARBA00022475"/>
    </source>
</evidence>
<sequence>MRTLIISDLHLGNGGDYDVFAGERELPALLDRFTSPPTRVLVNGDGVDFLMNEDQLELDVARAMAQAKACAESRATKAVLAAFGRVLAAGGQVVFRLGNHDVELALPEVQGVFRSALGQPPAVAARLSFQLGEAPDMLDVGGARILVTHGEHNDPWNIVHYKGLSSAGAAQRASFSYAPGSILVKQYLNPLTREFGLRFANLLKPDFQGATLTALAVAPSAMKLLFQRSSASLCWQLFRKMSGPAAFAEQEDLGLADRVADAGLTPEEQEAVEALVGDGAAAFSDDEDDDGVLGRARLKLGRAGLKLYARLQRKLTGKTGDAYFELEPDEAEWKEVKRLAAKFGASAVILGHTHAARWKHEGGLLFANTGTWIWLMQLPPFDAGDDVWAEFLAEVKSNPRLAPERQRRARLISRFTAVSVDEAPGGGAAVALLECDGASGIRTLGEARVPAAS</sequence>
<dbReference type="PANTHER" id="PTHR34990:SF2">
    <property type="entry name" value="BLL8164 PROTEIN"/>
    <property type="match status" value="1"/>
</dbReference>
<keyword evidence="3" id="KW-0479">Metal-binding</keyword>
<name>A0A4P2QV56_SORCE</name>
<accession>A0A4P2QV56</accession>
<dbReference type="GO" id="GO:0009245">
    <property type="term" value="P:lipid A biosynthetic process"/>
    <property type="evidence" value="ECO:0007669"/>
    <property type="project" value="TreeGrafter"/>
</dbReference>
<dbReference type="RefSeq" id="WP_129577251.1">
    <property type="nucleotide sequence ID" value="NZ_CP012672.1"/>
</dbReference>
<keyword evidence="5" id="KW-0464">Manganese</keyword>
<evidence type="ECO:0000313" key="8">
    <source>
        <dbReference type="Proteomes" id="UP000295497"/>
    </source>
</evidence>
<proteinExistence type="predicted"/>
<protein>
    <recommendedName>
        <fullName evidence="6">Calcineurin-like phosphoesterase domain-containing protein</fullName>
    </recommendedName>
</protein>
<dbReference type="Pfam" id="PF00149">
    <property type="entry name" value="Metallophos"/>
    <property type="match status" value="1"/>
</dbReference>
<feature type="domain" description="Calcineurin-like phosphoesterase" evidence="6">
    <location>
        <begin position="1"/>
        <end position="153"/>
    </location>
</feature>
<dbReference type="PANTHER" id="PTHR34990">
    <property type="entry name" value="UDP-2,3-DIACYLGLUCOSAMINE HYDROLASE-RELATED"/>
    <property type="match status" value="1"/>
</dbReference>
<evidence type="ECO:0000313" key="7">
    <source>
        <dbReference type="EMBL" id="AUX33961.1"/>
    </source>
</evidence>
<dbReference type="GO" id="GO:0046872">
    <property type="term" value="F:metal ion binding"/>
    <property type="evidence" value="ECO:0007669"/>
    <property type="project" value="UniProtKB-KW"/>
</dbReference>
<evidence type="ECO:0000259" key="6">
    <source>
        <dbReference type="Pfam" id="PF00149"/>
    </source>
</evidence>
<dbReference type="SUPFAM" id="SSF56300">
    <property type="entry name" value="Metallo-dependent phosphatases"/>
    <property type="match status" value="1"/>
</dbReference>
<dbReference type="EMBL" id="CP012672">
    <property type="protein sequence ID" value="AUX33961.1"/>
    <property type="molecule type" value="Genomic_DNA"/>
</dbReference>
<gene>
    <name evidence="7" type="ORF">SOCE836_061290</name>
</gene>
<evidence type="ECO:0000256" key="2">
    <source>
        <dbReference type="ARBA" id="ARBA00022519"/>
    </source>
</evidence>
<keyword evidence="1" id="KW-1003">Cell membrane</keyword>
<evidence type="ECO:0000256" key="4">
    <source>
        <dbReference type="ARBA" id="ARBA00023136"/>
    </source>
</evidence>
<dbReference type="Gene3D" id="3.60.21.10">
    <property type="match status" value="1"/>
</dbReference>
<dbReference type="AlphaFoldDB" id="A0A4P2QV56"/>
<dbReference type="InterPro" id="IPR043461">
    <property type="entry name" value="LpxH-like"/>
</dbReference>
<dbReference type="InterPro" id="IPR029052">
    <property type="entry name" value="Metallo-depent_PP-like"/>
</dbReference>
<dbReference type="GO" id="GO:0016020">
    <property type="term" value="C:membrane"/>
    <property type="evidence" value="ECO:0007669"/>
    <property type="project" value="GOC"/>
</dbReference>
<reference evidence="7 8" key="1">
    <citation type="submission" date="2015-09" db="EMBL/GenBank/DDBJ databases">
        <title>Sorangium comparison.</title>
        <authorList>
            <person name="Zaburannyi N."/>
            <person name="Bunk B."/>
            <person name="Overmann J."/>
            <person name="Mueller R."/>
        </authorList>
    </citation>
    <scope>NUCLEOTIDE SEQUENCE [LARGE SCALE GENOMIC DNA]</scope>
    <source>
        <strain evidence="7 8">So ce836</strain>
    </source>
</reference>
<keyword evidence="4" id="KW-0472">Membrane</keyword>
<dbReference type="InterPro" id="IPR004843">
    <property type="entry name" value="Calcineurin-like_PHP"/>
</dbReference>
<organism evidence="7 8">
    <name type="scientific">Sorangium cellulosum</name>
    <name type="common">Polyangium cellulosum</name>
    <dbReference type="NCBI Taxonomy" id="56"/>
    <lineage>
        <taxon>Bacteria</taxon>
        <taxon>Pseudomonadati</taxon>
        <taxon>Myxococcota</taxon>
        <taxon>Polyangia</taxon>
        <taxon>Polyangiales</taxon>
        <taxon>Polyangiaceae</taxon>
        <taxon>Sorangium</taxon>
    </lineage>
</organism>
<dbReference type="GO" id="GO:0008758">
    <property type="term" value="F:UDP-2,3-diacylglucosamine hydrolase activity"/>
    <property type="evidence" value="ECO:0007669"/>
    <property type="project" value="TreeGrafter"/>
</dbReference>